<dbReference type="RefSeq" id="WP_191206046.1">
    <property type="nucleotide sequence ID" value="NZ_JACXZA010000006.1"/>
</dbReference>
<evidence type="ECO:0000313" key="2">
    <source>
        <dbReference type="Proteomes" id="UP000609346"/>
    </source>
</evidence>
<accession>A0ABR8N3G8</accession>
<protein>
    <submittedName>
        <fullName evidence="1">Uncharacterized protein</fullName>
    </submittedName>
</protein>
<name>A0ABR8N3G8_9BACL</name>
<reference evidence="1 2" key="1">
    <citation type="submission" date="2020-09" db="EMBL/GenBank/DDBJ databases">
        <title>Paenibacillus sp. strain PR3 16S rRNA gene Genome sequencing and assembly.</title>
        <authorList>
            <person name="Kim J."/>
        </authorList>
    </citation>
    <scope>NUCLEOTIDE SEQUENCE [LARGE SCALE GENOMIC DNA]</scope>
    <source>
        <strain evidence="1 2">PR3</strain>
    </source>
</reference>
<dbReference type="InterPro" id="IPR013780">
    <property type="entry name" value="Glyco_hydro_b"/>
</dbReference>
<sequence>MTVKGTLTIRTTKREDSPGDLLGMFFEDLNHAADSESEGNRSCAFDPIDPLHVHTLTAWEKVECEDGHQDFDLAKKHARKLFLQHQGDYELQVIAQGFEKPFKQEMRSIEGMIAIATDQGAAEFSRIHLIDHATGEIQALGAEHTVLFDTEQTRANGKSRRMLELKAIASEHYTLSLIARRIEGSKGVFIHFGRRDDQNQIIWEIGGRKNQDSLISAFVEGRSSVLIQSLFTVETNVDYHLVLVVHGRTIRAYINGILVAETEYRTAVIESLYYSSSIEEVTGDIILKVVNVQGKEAAAAVRLEDLELTLLHIEAAQLSWHGLREENICEEPERIVPAYTEFDSQGSTFEYMFPSRSVTVLRMKSHSAAKFC</sequence>
<dbReference type="SUPFAM" id="SSF49899">
    <property type="entry name" value="Concanavalin A-like lectins/glucanases"/>
    <property type="match status" value="1"/>
</dbReference>
<proteinExistence type="predicted"/>
<organism evidence="1 2">
    <name type="scientific">Paenibacillus terricola</name>
    <dbReference type="NCBI Taxonomy" id="2763503"/>
    <lineage>
        <taxon>Bacteria</taxon>
        <taxon>Bacillati</taxon>
        <taxon>Bacillota</taxon>
        <taxon>Bacilli</taxon>
        <taxon>Bacillales</taxon>
        <taxon>Paenibacillaceae</taxon>
        <taxon>Paenibacillus</taxon>
    </lineage>
</organism>
<comment type="caution">
    <text evidence="1">The sequence shown here is derived from an EMBL/GenBank/DDBJ whole genome shotgun (WGS) entry which is preliminary data.</text>
</comment>
<keyword evidence="2" id="KW-1185">Reference proteome</keyword>
<gene>
    <name evidence="1" type="ORF">H8B09_23585</name>
</gene>
<dbReference type="Gene3D" id="2.60.40.1180">
    <property type="entry name" value="Golgi alpha-mannosidase II"/>
    <property type="match status" value="1"/>
</dbReference>
<evidence type="ECO:0000313" key="1">
    <source>
        <dbReference type="EMBL" id="MBD3921765.1"/>
    </source>
</evidence>
<dbReference type="SUPFAM" id="SSF51011">
    <property type="entry name" value="Glycosyl hydrolase domain"/>
    <property type="match status" value="1"/>
</dbReference>
<dbReference type="InterPro" id="IPR013320">
    <property type="entry name" value="ConA-like_dom_sf"/>
</dbReference>
<dbReference type="EMBL" id="JACXZA010000006">
    <property type="protein sequence ID" value="MBD3921765.1"/>
    <property type="molecule type" value="Genomic_DNA"/>
</dbReference>
<dbReference type="Proteomes" id="UP000609346">
    <property type="component" value="Unassembled WGS sequence"/>
</dbReference>